<dbReference type="Pfam" id="PF07154">
    <property type="entry name" value="DUF1392"/>
    <property type="match status" value="1"/>
</dbReference>
<evidence type="ECO:0000313" key="2">
    <source>
        <dbReference type="Proteomes" id="UP001165986"/>
    </source>
</evidence>
<keyword evidence="2" id="KW-1185">Reference proteome</keyword>
<dbReference type="EMBL" id="VJXY01000085">
    <property type="protein sequence ID" value="MBD6620812.1"/>
    <property type="molecule type" value="Genomic_DNA"/>
</dbReference>
<dbReference type="AlphaFoldDB" id="A0AA40T548"/>
<gene>
    <name evidence="1" type="ORF">FNW02_34940</name>
</gene>
<evidence type="ECO:0000313" key="1">
    <source>
        <dbReference type="EMBL" id="MBD6620812.1"/>
    </source>
</evidence>
<dbReference type="InterPro" id="IPR009824">
    <property type="entry name" value="DUF1392"/>
</dbReference>
<comment type="caution">
    <text evidence="1">The sequence shown here is derived from an EMBL/GenBank/DDBJ whole genome shotgun (WGS) entry which is preliminary data.</text>
</comment>
<name>A0AA40T548_9NOST</name>
<dbReference type="Proteomes" id="UP001165986">
    <property type="component" value="Unassembled WGS sequence"/>
</dbReference>
<accession>A0AA40T548</accession>
<dbReference type="RefSeq" id="WP_191762120.1">
    <property type="nucleotide sequence ID" value="NZ_VJXY01000085.1"/>
</dbReference>
<sequence>MIDQINALYLCWYLSPPWDYCIPSAEVNLLERVYICTIKTFGYCCGIRWEQGRWIYAVVCNEDIIYTTEHEIIGTGEMQLAALEKPAFVLGDRVMLRSNDEGTKQRLILGIHLLNRSWFYYVEWMPPALEEVTTLDDRLVFVPQLDLVRVLF</sequence>
<organism evidence="1 2">
    <name type="scientific">Komarekiella delphini-convector SJRDD-AB1</name>
    <dbReference type="NCBI Taxonomy" id="2593771"/>
    <lineage>
        <taxon>Bacteria</taxon>
        <taxon>Bacillati</taxon>
        <taxon>Cyanobacteriota</taxon>
        <taxon>Cyanophyceae</taxon>
        <taxon>Nostocales</taxon>
        <taxon>Nostocaceae</taxon>
        <taxon>Komarekiella</taxon>
        <taxon>Komarekiella delphini-convector</taxon>
    </lineage>
</organism>
<protein>
    <submittedName>
        <fullName evidence="1">DUF1392 domain-containing protein</fullName>
    </submittedName>
</protein>
<proteinExistence type="predicted"/>
<reference evidence="1" key="1">
    <citation type="submission" date="2019-07" db="EMBL/GenBank/DDBJ databases">
        <title>Toxilogical consequences of a new and cryptic species of cyanobacteria (Komarekiella delphini-convector) recovered from the epidermis of a bottlenose dolphin and 1500 ft. in the air.</title>
        <authorList>
            <person name="Brown A.O."/>
            <person name="Dvorak P."/>
            <person name="Villanueva C.D."/>
            <person name="Foss A.J."/>
            <person name="Garvey A.D."/>
            <person name="Gibson Q.A."/>
            <person name="Johansen J.R."/>
            <person name="Casamatta D.A."/>
        </authorList>
    </citation>
    <scope>NUCLEOTIDE SEQUENCE</scope>
    <source>
        <strain evidence="1">SJRDD-AB1</strain>
    </source>
</reference>